<dbReference type="GO" id="GO:0046872">
    <property type="term" value="F:metal ion binding"/>
    <property type="evidence" value="ECO:0007669"/>
    <property type="project" value="UniProtKB-KW"/>
</dbReference>
<dbReference type="KEGG" id="mrob:HH214_19255"/>
<keyword evidence="2 3" id="KW-0186">Copper</keyword>
<organism evidence="7 8">
    <name type="scientific">Mucilaginibacter robiniae</name>
    <dbReference type="NCBI Taxonomy" id="2728022"/>
    <lineage>
        <taxon>Bacteria</taxon>
        <taxon>Pseudomonadati</taxon>
        <taxon>Bacteroidota</taxon>
        <taxon>Sphingobacteriia</taxon>
        <taxon>Sphingobacteriales</taxon>
        <taxon>Sphingobacteriaceae</taxon>
        <taxon>Mucilaginibacter</taxon>
    </lineage>
</organism>
<comment type="similarity">
    <text evidence="1">Belongs to the SCO1/2 family.</text>
</comment>
<evidence type="ECO:0000256" key="3">
    <source>
        <dbReference type="PIRSR" id="PIRSR603782-1"/>
    </source>
</evidence>
<dbReference type="PANTHER" id="PTHR12151:SF25">
    <property type="entry name" value="LINALOOL DEHYDRATASE_ISOMERASE DOMAIN-CONTAINING PROTEIN"/>
    <property type="match status" value="1"/>
</dbReference>
<feature type="binding site" evidence="3">
    <location>
        <position position="88"/>
    </location>
    <ligand>
        <name>Cu cation</name>
        <dbReference type="ChEBI" id="CHEBI:23378"/>
    </ligand>
</feature>
<feature type="signal peptide" evidence="5">
    <location>
        <begin position="1"/>
        <end position="21"/>
    </location>
</feature>
<gene>
    <name evidence="7" type="ORF">HH214_19255</name>
</gene>
<keyword evidence="3" id="KW-0479">Metal-binding</keyword>
<feature type="binding site" evidence="3">
    <location>
        <position position="92"/>
    </location>
    <ligand>
        <name>Cu cation</name>
        <dbReference type="ChEBI" id="CHEBI:23378"/>
    </ligand>
</feature>
<evidence type="ECO:0000256" key="4">
    <source>
        <dbReference type="PIRSR" id="PIRSR603782-2"/>
    </source>
</evidence>
<protein>
    <submittedName>
        <fullName evidence="7">SCO family protein</fullName>
    </submittedName>
</protein>
<evidence type="ECO:0000313" key="8">
    <source>
        <dbReference type="Proteomes" id="UP000503278"/>
    </source>
</evidence>
<reference evidence="7 8" key="1">
    <citation type="submission" date="2020-04" db="EMBL/GenBank/DDBJ databases">
        <title>Genome sequencing of novel species.</title>
        <authorList>
            <person name="Heo J."/>
            <person name="Kim S.-J."/>
            <person name="Kim J.-S."/>
            <person name="Hong S.-B."/>
            <person name="Kwon S.-W."/>
        </authorList>
    </citation>
    <scope>NUCLEOTIDE SEQUENCE [LARGE SCALE GENOMIC DNA]</scope>
    <source>
        <strain evidence="7 8">F39-2</strain>
    </source>
</reference>
<dbReference type="InterPro" id="IPR003782">
    <property type="entry name" value="SCO1/SenC"/>
</dbReference>
<sequence length="221" mass="24678">MKTLIIAIAIASGLFMETACTSNSNTQKALPIYGNREPVTKTVNGKTITDTVYQTIPAFQFVNQYGKTITNKSLDGNIYVADFFFTSCPSICPVMHRNMLNVYNAFKDGNNVKILSYSIDPKHDSVDVLKKYADKLGISGNTWWFLQGNKEETYKLANNYLVAVKEDSNTPGGYIHSGYFVLIDKQKRIRGTYDGTNTDDVNKLINDIKTLQSEPAETIAQ</sequence>
<dbReference type="CDD" id="cd02968">
    <property type="entry name" value="SCO"/>
    <property type="match status" value="1"/>
</dbReference>
<evidence type="ECO:0000259" key="6">
    <source>
        <dbReference type="PROSITE" id="PS51352"/>
    </source>
</evidence>
<dbReference type="Gene3D" id="3.40.30.10">
    <property type="entry name" value="Glutaredoxin"/>
    <property type="match status" value="1"/>
</dbReference>
<dbReference type="Proteomes" id="UP000503278">
    <property type="component" value="Chromosome"/>
</dbReference>
<feature type="domain" description="Thioredoxin" evidence="6">
    <location>
        <begin position="50"/>
        <end position="213"/>
    </location>
</feature>
<accession>A0A7L5E3E4</accession>
<name>A0A7L5E3E4_9SPHI</name>
<evidence type="ECO:0000256" key="5">
    <source>
        <dbReference type="SAM" id="SignalP"/>
    </source>
</evidence>
<dbReference type="EMBL" id="CP051682">
    <property type="protein sequence ID" value="QJD97862.1"/>
    <property type="molecule type" value="Genomic_DNA"/>
</dbReference>
<keyword evidence="4" id="KW-1015">Disulfide bond</keyword>
<dbReference type="PROSITE" id="PS51352">
    <property type="entry name" value="THIOREDOXIN_2"/>
    <property type="match status" value="1"/>
</dbReference>
<dbReference type="InterPro" id="IPR013766">
    <property type="entry name" value="Thioredoxin_domain"/>
</dbReference>
<feature type="binding site" evidence="3">
    <location>
        <position position="176"/>
    </location>
    <ligand>
        <name>Cu cation</name>
        <dbReference type="ChEBI" id="CHEBI:23378"/>
    </ligand>
</feature>
<evidence type="ECO:0000256" key="1">
    <source>
        <dbReference type="ARBA" id="ARBA00010996"/>
    </source>
</evidence>
<dbReference type="PANTHER" id="PTHR12151">
    <property type="entry name" value="ELECTRON TRANSPORT PROTIN SCO1/SENC FAMILY MEMBER"/>
    <property type="match status" value="1"/>
</dbReference>
<keyword evidence="8" id="KW-1185">Reference proteome</keyword>
<keyword evidence="5" id="KW-0732">Signal</keyword>
<evidence type="ECO:0000256" key="2">
    <source>
        <dbReference type="ARBA" id="ARBA00023008"/>
    </source>
</evidence>
<feature type="disulfide bond" description="Redox-active" evidence="4">
    <location>
        <begin position="88"/>
        <end position="92"/>
    </location>
</feature>
<proteinExistence type="inferred from homology"/>
<dbReference type="SUPFAM" id="SSF52833">
    <property type="entry name" value="Thioredoxin-like"/>
    <property type="match status" value="1"/>
</dbReference>
<evidence type="ECO:0000313" key="7">
    <source>
        <dbReference type="EMBL" id="QJD97862.1"/>
    </source>
</evidence>
<dbReference type="InterPro" id="IPR036249">
    <property type="entry name" value="Thioredoxin-like_sf"/>
</dbReference>
<dbReference type="Pfam" id="PF02630">
    <property type="entry name" value="SCO1-SenC"/>
    <property type="match status" value="1"/>
</dbReference>
<dbReference type="RefSeq" id="WP_169610414.1">
    <property type="nucleotide sequence ID" value="NZ_CP051682.1"/>
</dbReference>
<feature type="chain" id="PRO_5029795869" evidence="5">
    <location>
        <begin position="22"/>
        <end position="221"/>
    </location>
</feature>
<dbReference type="AlphaFoldDB" id="A0A7L5E3E4"/>